<comment type="subunit">
    <text evidence="3">Monomer.</text>
</comment>
<dbReference type="EC" id="2.7.1.175" evidence="4"/>
<dbReference type="UniPathway" id="UPA00164"/>
<keyword evidence="12" id="KW-0119">Carbohydrate metabolism</keyword>
<dbReference type="EMBL" id="CP015079">
    <property type="protein sequence ID" value="ANH40277.1"/>
    <property type="molecule type" value="Genomic_DNA"/>
</dbReference>
<gene>
    <name evidence="16" type="primary">mak</name>
    <name evidence="16" type="ORF">I601_3879</name>
</gene>
<evidence type="ECO:0000256" key="7">
    <source>
        <dbReference type="ARBA" id="ARBA00022679"/>
    </source>
</evidence>
<dbReference type="GO" id="GO:0005524">
    <property type="term" value="F:ATP binding"/>
    <property type="evidence" value="ECO:0007669"/>
    <property type="project" value="UniProtKB-KW"/>
</dbReference>
<evidence type="ECO:0000256" key="5">
    <source>
        <dbReference type="ARBA" id="ARBA00013882"/>
    </source>
</evidence>
<keyword evidence="10" id="KW-0067">ATP-binding</keyword>
<feature type="domain" description="Maltokinase N-terminal cap" evidence="15">
    <location>
        <begin position="22"/>
        <end position="118"/>
    </location>
</feature>
<organism evidence="16 17">
    <name type="scientific">Nocardioides dokdonensis FR1436</name>
    <dbReference type="NCBI Taxonomy" id="1300347"/>
    <lineage>
        <taxon>Bacteria</taxon>
        <taxon>Bacillati</taxon>
        <taxon>Actinomycetota</taxon>
        <taxon>Actinomycetes</taxon>
        <taxon>Propionibacteriales</taxon>
        <taxon>Nocardioidaceae</taxon>
        <taxon>Nocardioides</taxon>
    </lineage>
</organism>
<evidence type="ECO:0000256" key="9">
    <source>
        <dbReference type="ARBA" id="ARBA00022777"/>
    </source>
</evidence>
<evidence type="ECO:0000313" key="16">
    <source>
        <dbReference type="EMBL" id="ANH40277.1"/>
    </source>
</evidence>
<sequence>MTDPTSTPDLPVAPDREVFVDYLGRTRWFGGKGRPFTVSDVRRVGTVPGAVADGPVVLLCLVEVTYDDVVAGADDRVEHYQVPLALYPEPQQRIEHALVATWQDPDRGLLHGYDALHDREAMACWLRSFDRAAGEVGGNLVDGASSLAFHRLAGHDLDLDTHSTLFSGEQSNSSVAFGEDALMKVFRKVTPGVNPDVQVHEVLSRVGSTDVAALYGWVDWVDPEQREEGTDRPGPGGVMQLAMLQQFLRTASDGWDLALASVRDLYREPDLHASEAGGDFAGEATRLGHTLRAVHDLLAEHFPTGSASGADLAATMSGRLPAALAAAPGLEAHRGALEALFEQVRALGEVPVQRVHGDLHLGQTLRTALGWKIVDFEGEPAKPLHERLLPDSPWRDVAGMLRSFDYAPRVVERTWAEDDPDGVELRTRKAAEWANRSKNHFLVAYAGEHISPEHRTLLHAYIADKAVYETVYETRNRPTWVDIPLRAVAEIGAS</sequence>
<keyword evidence="8" id="KW-0547">Nucleotide-binding</keyword>
<name>A0A1A9GPL9_9ACTN</name>
<dbReference type="InterPro" id="IPR011009">
    <property type="entry name" value="Kinase-like_dom_sf"/>
</dbReference>
<evidence type="ECO:0000256" key="8">
    <source>
        <dbReference type="ARBA" id="ARBA00022741"/>
    </source>
</evidence>
<evidence type="ECO:0000256" key="2">
    <source>
        <dbReference type="ARBA" id="ARBA00006219"/>
    </source>
</evidence>
<keyword evidence="9 16" id="KW-0418">Kinase</keyword>
<evidence type="ECO:0000256" key="14">
    <source>
        <dbReference type="ARBA" id="ARBA00049067"/>
    </source>
</evidence>
<dbReference type="Gene3D" id="3.90.1200.10">
    <property type="match status" value="1"/>
</dbReference>
<evidence type="ECO:0000256" key="1">
    <source>
        <dbReference type="ARBA" id="ARBA00004964"/>
    </source>
</evidence>
<dbReference type="InterPro" id="IPR040999">
    <property type="entry name" value="Mak_N_cap"/>
</dbReference>
<dbReference type="SUPFAM" id="SSF56112">
    <property type="entry name" value="Protein kinase-like (PK-like)"/>
    <property type="match status" value="1"/>
</dbReference>
<dbReference type="Proteomes" id="UP000077868">
    <property type="component" value="Chromosome"/>
</dbReference>
<dbReference type="STRING" id="1300347.I601_3879"/>
<evidence type="ECO:0000313" key="17">
    <source>
        <dbReference type="Proteomes" id="UP000077868"/>
    </source>
</evidence>
<proteinExistence type="inferred from homology"/>
<dbReference type="RefSeq" id="WP_068113367.1">
    <property type="nucleotide sequence ID" value="NZ_CP015079.1"/>
</dbReference>
<keyword evidence="7 16" id="KW-0808">Transferase</keyword>
<dbReference type="GO" id="GO:0016301">
    <property type="term" value="F:kinase activity"/>
    <property type="evidence" value="ECO:0007669"/>
    <property type="project" value="UniProtKB-KW"/>
</dbReference>
<evidence type="ECO:0000256" key="10">
    <source>
        <dbReference type="ARBA" id="ARBA00022840"/>
    </source>
</evidence>
<keyword evidence="11" id="KW-0320">Glycogen biosynthesis</keyword>
<evidence type="ECO:0000256" key="3">
    <source>
        <dbReference type="ARBA" id="ARBA00011245"/>
    </source>
</evidence>
<comment type="pathway">
    <text evidence="1">Glycan biosynthesis; glycogen biosynthesis.</text>
</comment>
<dbReference type="AlphaFoldDB" id="A0A1A9GPL9"/>
<reference evidence="16 17" key="1">
    <citation type="submission" date="2016-03" db="EMBL/GenBank/DDBJ databases">
        <title>Complete genome sequence of a soil Actinobacterium, Nocardioides dokdonensis FR1436.</title>
        <authorList>
            <person name="Kwon S.-K."/>
            <person name="Kim K."/>
            <person name="Kim J.F."/>
        </authorList>
    </citation>
    <scope>NUCLEOTIDE SEQUENCE [LARGE SCALE GENOMIC DNA]</scope>
    <source>
        <strain evidence="16 17">FR1436</strain>
    </source>
</reference>
<dbReference type="KEGG" id="ndk:I601_3879"/>
<protein>
    <recommendedName>
        <fullName evidence="5">Maltokinase</fullName>
        <ecNumber evidence="4">2.7.1.175</ecNumber>
    </recommendedName>
    <alternativeName>
        <fullName evidence="13">Maltose-1-phosphate synthase</fullName>
    </alternativeName>
</protein>
<dbReference type="PATRIC" id="fig|1300347.3.peg.3886"/>
<evidence type="ECO:0000259" key="15">
    <source>
        <dbReference type="Pfam" id="PF18085"/>
    </source>
</evidence>
<accession>A0A1A9GPL9</accession>
<keyword evidence="17" id="KW-1185">Reference proteome</keyword>
<keyword evidence="6" id="KW-0321">Glycogen metabolism</keyword>
<evidence type="ECO:0000256" key="12">
    <source>
        <dbReference type="ARBA" id="ARBA00023277"/>
    </source>
</evidence>
<dbReference type="Pfam" id="PF18085">
    <property type="entry name" value="Mak_N_cap"/>
    <property type="match status" value="1"/>
</dbReference>
<evidence type="ECO:0000256" key="4">
    <source>
        <dbReference type="ARBA" id="ARBA00011962"/>
    </source>
</evidence>
<comment type="similarity">
    <text evidence="2">Belongs to the aminoglycoside phosphotransferase family.</text>
</comment>
<comment type="catalytic activity">
    <reaction evidence="14">
        <text>D-maltose + ATP = alpha-maltose 1-phosphate + ADP + H(+)</text>
        <dbReference type="Rhea" id="RHEA:31915"/>
        <dbReference type="ChEBI" id="CHEBI:15378"/>
        <dbReference type="ChEBI" id="CHEBI:17306"/>
        <dbReference type="ChEBI" id="CHEBI:30616"/>
        <dbReference type="ChEBI" id="CHEBI:63576"/>
        <dbReference type="ChEBI" id="CHEBI:456216"/>
        <dbReference type="EC" id="2.7.1.175"/>
    </reaction>
</comment>
<dbReference type="GO" id="GO:0005978">
    <property type="term" value="P:glycogen biosynthetic process"/>
    <property type="evidence" value="ECO:0007669"/>
    <property type="project" value="UniProtKB-UniPathway"/>
</dbReference>
<evidence type="ECO:0000256" key="13">
    <source>
        <dbReference type="ARBA" id="ARBA00031251"/>
    </source>
</evidence>
<evidence type="ECO:0000256" key="6">
    <source>
        <dbReference type="ARBA" id="ARBA00022600"/>
    </source>
</evidence>
<evidence type="ECO:0000256" key="11">
    <source>
        <dbReference type="ARBA" id="ARBA00023056"/>
    </source>
</evidence>